<accession>A0ACB8Q3U0</accession>
<gene>
    <name evidence="1" type="ORF">K488DRAFT_75396</name>
</gene>
<comment type="caution">
    <text evidence="1">The sequence shown here is derived from an EMBL/GenBank/DDBJ whole genome shotgun (WGS) entry which is preliminary data.</text>
</comment>
<dbReference type="Proteomes" id="UP000814128">
    <property type="component" value="Unassembled WGS sequence"/>
</dbReference>
<feature type="non-terminal residue" evidence="1">
    <location>
        <position position="204"/>
    </location>
</feature>
<evidence type="ECO:0000313" key="1">
    <source>
        <dbReference type="EMBL" id="KAI0026375.1"/>
    </source>
</evidence>
<evidence type="ECO:0000313" key="2">
    <source>
        <dbReference type="Proteomes" id="UP000814128"/>
    </source>
</evidence>
<proteinExistence type="predicted"/>
<name>A0ACB8Q3U0_9AGAM</name>
<keyword evidence="2" id="KW-1185">Reference proteome</keyword>
<protein>
    <submittedName>
        <fullName evidence="1">Uncharacterized protein</fullName>
    </submittedName>
</protein>
<reference evidence="1" key="2">
    <citation type="journal article" date="2022" name="New Phytol.">
        <title>Evolutionary transition to the ectomycorrhizal habit in the genomes of a hyperdiverse lineage of mushroom-forming fungi.</title>
        <authorList>
            <person name="Looney B."/>
            <person name="Miyauchi S."/>
            <person name="Morin E."/>
            <person name="Drula E."/>
            <person name="Courty P.E."/>
            <person name="Kohler A."/>
            <person name="Kuo A."/>
            <person name="LaButti K."/>
            <person name="Pangilinan J."/>
            <person name="Lipzen A."/>
            <person name="Riley R."/>
            <person name="Andreopoulos W."/>
            <person name="He G."/>
            <person name="Johnson J."/>
            <person name="Nolan M."/>
            <person name="Tritt A."/>
            <person name="Barry K.W."/>
            <person name="Grigoriev I.V."/>
            <person name="Nagy L.G."/>
            <person name="Hibbett D."/>
            <person name="Henrissat B."/>
            <person name="Matheny P.B."/>
            <person name="Labbe J."/>
            <person name="Martin F.M."/>
        </authorList>
    </citation>
    <scope>NUCLEOTIDE SEQUENCE</scope>
    <source>
        <strain evidence="1">EC-137</strain>
    </source>
</reference>
<dbReference type="EMBL" id="MU274692">
    <property type="protein sequence ID" value="KAI0026375.1"/>
    <property type="molecule type" value="Genomic_DNA"/>
</dbReference>
<organism evidence="1 2">
    <name type="scientific">Vararia minispora EC-137</name>
    <dbReference type="NCBI Taxonomy" id="1314806"/>
    <lineage>
        <taxon>Eukaryota</taxon>
        <taxon>Fungi</taxon>
        <taxon>Dikarya</taxon>
        <taxon>Basidiomycota</taxon>
        <taxon>Agaricomycotina</taxon>
        <taxon>Agaricomycetes</taxon>
        <taxon>Russulales</taxon>
        <taxon>Lachnocladiaceae</taxon>
        <taxon>Vararia</taxon>
    </lineage>
</organism>
<sequence>MKCFLFSGHLHQSRPTSPFLTQMRRSCGFCFVSAKESLPLFTTCFGPERSDAVKLVAVKACIMLAVEAKSIDGQPDLTELAELVTPRTRNIVKVCGTDPSRSDPFSSAQYGAVRRNEIDKNGNLRRAALRPKAKKFTAEAVLDHELLAIAVMHLWKAAIAFLITGLSAEEAQEWVPMCLQVWEQQTDTSIQYSIAMAFNQVTLH</sequence>
<reference evidence="1" key="1">
    <citation type="submission" date="2021-02" db="EMBL/GenBank/DDBJ databases">
        <authorList>
            <consortium name="DOE Joint Genome Institute"/>
            <person name="Ahrendt S."/>
            <person name="Looney B.P."/>
            <person name="Miyauchi S."/>
            <person name="Morin E."/>
            <person name="Drula E."/>
            <person name="Courty P.E."/>
            <person name="Chicoki N."/>
            <person name="Fauchery L."/>
            <person name="Kohler A."/>
            <person name="Kuo A."/>
            <person name="Labutti K."/>
            <person name="Pangilinan J."/>
            <person name="Lipzen A."/>
            <person name="Riley R."/>
            <person name="Andreopoulos W."/>
            <person name="He G."/>
            <person name="Johnson J."/>
            <person name="Barry K.W."/>
            <person name="Grigoriev I.V."/>
            <person name="Nagy L."/>
            <person name="Hibbett D."/>
            <person name="Henrissat B."/>
            <person name="Matheny P.B."/>
            <person name="Labbe J."/>
            <person name="Martin F."/>
        </authorList>
    </citation>
    <scope>NUCLEOTIDE SEQUENCE</scope>
    <source>
        <strain evidence="1">EC-137</strain>
    </source>
</reference>